<gene>
    <name evidence="8" type="primary">cydB</name>
    <name evidence="8" type="ORF">GCM10022277_16350</name>
</gene>
<evidence type="ECO:0000256" key="2">
    <source>
        <dbReference type="ARBA" id="ARBA00007543"/>
    </source>
</evidence>
<sequence length="331" mass="36912">MDIALVYLLLIGFGILVYVLLDGFSLGVGIISPLLNNPEDKGIAMKSLAHLWDSNQTWLVFGGVVLFVAFPVVYAHVLSNLYIPIILMLIALIFRGVAFEFRFKADSSRKWWDISFAIGCTLATFCQGLILGALVGDMSSPKTMDDPVQWLTPFSIHTGIALVVGYALLGACWLIRKTENGLQQRVKELAKVLLVAMLFFMAMVSVEMLLEQPKIAERWLDWPTSLWLAPMPILTVYFAYKLWSLLNDNKEPGLKPLAYVMGLFSTAFAGLVAGIFPYIIPGRLTIWEAIAPDKSVYFTLVGILIFIPIIIAYNVYNYKTFSGKTSIKDGY</sequence>
<dbReference type="PANTHER" id="PTHR43141:SF4">
    <property type="entry name" value="CYTOCHROME BD2 SUBUNIT II"/>
    <property type="match status" value="1"/>
</dbReference>
<proteinExistence type="inferred from homology"/>
<keyword evidence="4 7" id="KW-0812">Transmembrane</keyword>
<evidence type="ECO:0000256" key="3">
    <source>
        <dbReference type="ARBA" id="ARBA00022475"/>
    </source>
</evidence>
<comment type="similarity">
    <text evidence="2">Belongs to the cytochrome ubiquinol oxidase subunit 2 family.</text>
</comment>
<evidence type="ECO:0000313" key="8">
    <source>
        <dbReference type="EMBL" id="GAA3921267.1"/>
    </source>
</evidence>
<comment type="subcellular location">
    <subcellularLocation>
        <location evidence="1">Cell membrane</location>
        <topology evidence="1">Multi-pass membrane protein</topology>
    </subcellularLocation>
</comment>
<feature type="transmembrane region" description="Helical" evidence="7">
    <location>
        <begin position="154"/>
        <end position="176"/>
    </location>
</feature>
<dbReference type="PANTHER" id="PTHR43141">
    <property type="entry name" value="CYTOCHROME BD2 SUBUNIT II"/>
    <property type="match status" value="1"/>
</dbReference>
<feature type="transmembrane region" description="Helical" evidence="7">
    <location>
        <begin position="6"/>
        <end position="35"/>
    </location>
</feature>
<feature type="transmembrane region" description="Helical" evidence="7">
    <location>
        <begin position="226"/>
        <end position="246"/>
    </location>
</feature>
<accession>A0ABP7ME58</accession>
<evidence type="ECO:0000256" key="1">
    <source>
        <dbReference type="ARBA" id="ARBA00004651"/>
    </source>
</evidence>
<dbReference type="NCBIfam" id="TIGR00203">
    <property type="entry name" value="cydB"/>
    <property type="match status" value="1"/>
</dbReference>
<keyword evidence="3" id="KW-1003">Cell membrane</keyword>
<keyword evidence="6 7" id="KW-0472">Membrane</keyword>
<keyword evidence="5 7" id="KW-1133">Transmembrane helix</keyword>
<evidence type="ECO:0000256" key="5">
    <source>
        <dbReference type="ARBA" id="ARBA00022989"/>
    </source>
</evidence>
<evidence type="ECO:0000313" key="9">
    <source>
        <dbReference type="Proteomes" id="UP001501565"/>
    </source>
</evidence>
<feature type="transmembrane region" description="Helical" evidence="7">
    <location>
        <begin position="111"/>
        <end position="134"/>
    </location>
</feature>
<protein>
    <submittedName>
        <fullName evidence="8">Cytochrome d ubiquinol oxidase subunit II</fullName>
    </submittedName>
</protein>
<feature type="transmembrane region" description="Helical" evidence="7">
    <location>
        <begin position="258"/>
        <end position="280"/>
    </location>
</feature>
<dbReference type="Pfam" id="PF02322">
    <property type="entry name" value="Cyt_bd_oxida_II"/>
    <property type="match status" value="1"/>
</dbReference>
<feature type="transmembrane region" description="Helical" evidence="7">
    <location>
        <begin position="295"/>
        <end position="316"/>
    </location>
</feature>
<reference evidence="9" key="1">
    <citation type="journal article" date="2019" name="Int. J. Syst. Evol. Microbiol.">
        <title>The Global Catalogue of Microorganisms (GCM) 10K type strain sequencing project: providing services to taxonomists for standard genome sequencing and annotation.</title>
        <authorList>
            <consortium name="The Broad Institute Genomics Platform"/>
            <consortium name="The Broad Institute Genome Sequencing Center for Infectious Disease"/>
            <person name="Wu L."/>
            <person name="Ma J."/>
        </authorList>
    </citation>
    <scope>NUCLEOTIDE SEQUENCE [LARGE SCALE GENOMIC DNA]</scope>
    <source>
        <strain evidence="9">JCM 17551</strain>
    </source>
</reference>
<feature type="transmembrane region" description="Helical" evidence="7">
    <location>
        <begin position="56"/>
        <end position="75"/>
    </location>
</feature>
<keyword evidence="9" id="KW-1185">Reference proteome</keyword>
<dbReference type="Proteomes" id="UP001501565">
    <property type="component" value="Unassembled WGS sequence"/>
</dbReference>
<organism evidence="8 9">
    <name type="scientific">Litoribacillus peritrichatus</name>
    <dbReference type="NCBI Taxonomy" id="718191"/>
    <lineage>
        <taxon>Bacteria</taxon>
        <taxon>Pseudomonadati</taxon>
        <taxon>Pseudomonadota</taxon>
        <taxon>Gammaproteobacteria</taxon>
        <taxon>Oceanospirillales</taxon>
        <taxon>Oceanospirillaceae</taxon>
        <taxon>Litoribacillus</taxon>
    </lineage>
</organism>
<evidence type="ECO:0000256" key="4">
    <source>
        <dbReference type="ARBA" id="ARBA00022692"/>
    </source>
</evidence>
<dbReference type="EMBL" id="BAABBN010000004">
    <property type="protein sequence ID" value="GAA3921267.1"/>
    <property type="molecule type" value="Genomic_DNA"/>
</dbReference>
<comment type="caution">
    <text evidence="8">The sequence shown here is derived from an EMBL/GenBank/DDBJ whole genome shotgun (WGS) entry which is preliminary data.</text>
</comment>
<feature type="transmembrane region" description="Helical" evidence="7">
    <location>
        <begin position="188"/>
        <end position="206"/>
    </location>
</feature>
<evidence type="ECO:0000256" key="7">
    <source>
        <dbReference type="SAM" id="Phobius"/>
    </source>
</evidence>
<dbReference type="InterPro" id="IPR003317">
    <property type="entry name" value="Cyt-d_oxidase_su2"/>
</dbReference>
<feature type="transmembrane region" description="Helical" evidence="7">
    <location>
        <begin position="81"/>
        <end position="99"/>
    </location>
</feature>
<dbReference type="RefSeq" id="WP_344797346.1">
    <property type="nucleotide sequence ID" value="NZ_BAABBN010000004.1"/>
</dbReference>
<evidence type="ECO:0000256" key="6">
    <source>
        <dbReference type="ARBA" id="ARBA00023136"/>
    </source>
</evidence>
<name>A0ABP7ME58_9GAMM</name>